<comment type="subcellular location">
    <subcellularLocation>
        <location evidence="2">Cytoplasm</location>
    </subcellularLocation>
</comment>
<dbReference type="Proteomes" id="UP001500729">
    <property type="component" value="Unassembled WGS sequence"/>
</dbReference>
<comment type="caution">
    <text evidence="13">The sequence shown here is derived from an EMBL/GenBank/DDBJ whole genome shotgun (WGS) entry which is preliminary data.</text>
</comment>
<comment type="similarity">
    <text evidence="3">Belongs to the WhiB family.</text>
</comment>
<reference evidence="13 14" key="1">
    <citation type="journal article" date="2019" name="Int. J. Syst. Evol. Microbiol.">
        <title>The Global Catalogue of Microorganisms (GCM) 10K type strain sequencing project: providing services to taxonomists for standard genome sequencing and annotation.</title>
        <authorList>
            <consortium name="The Broad Institute Genomics Platform"/>
            <consortium name="The Broad Institute Genome Sequencing Center for Infectious Disease"/>
            <person name="Wu L."/>
            <person name="Ma J."/>
        </authorList>
    </citation>
    <scope>NUCLEOTIDE SEQUENCE [LARGE SCALE GENOMIC DNA]</scope>
    <source>
        <strain evidence="13 14">JCM 10303</strain>
    </source>
</reference>
<organism evidence="13 14">
    <name type="scientific">Saccharopolyspora erythraea</name>
    <name type="common">Streptomyces erythraeus</name>
    <dbReference type="NCBI Taxonomy" id="1836"/>
    <lineage>
        <taxon>Bacteria</taxon>
        <taxon>Bacillati</taxon>
        <taxon>Actinomycetota</taxon>
        <taxon>Actinomycetes</taxon>
        <taxon>Pseudonocardiales</taxon>
        <taxon>Pseudonocardiaceae</taxon>
        <taxon>Saccharopolyspora</taxon>
    </lineage>
</organism>
<evidence type="ECO:0000313" key="13">
    <source>
        <dbReference type="EMBL" id="GAA0507263.1"/>
    </source>
</evidence>
<keyword evidence="14" id="KW-1185">Reference proteome</keyword>
<evidence type="ECO:0000256" key="6">
    <source>
        <dbReference type="ARBA" id="ARBA00023004"/>
    </source>
</evidence>
<evidence type="ECO:0000256" key="3">
    <source>
        <dbReference type="ARBA" id="ARBA00006597"/>
    </source>
</evidence>
<evidence type="ECO:0000256" key="10">
    <source>
        <dbReference type="ARBA" id="ARBA00023157"/>
    </source>
</evidence>
<protein>
    <recommendedName>
        <fullName evidence="12">4Fe-4S Wbl-type domain-containing protein</fullName>
    </recommendedName>
</protein>
<evidence type="ECO:0000256" key="8">
    <source>
        <dbReference type="ARBA" id="ARBA00023015"/>
    </source>
</evidence>
<dbReference type="EMBL" id="BAAAGS010000001">
    <property type="protein sequence ID" value="GAA0507263.1"/>
    <property type="molecule type" value="Genomic_DNA"/>
</dbReference>
<evidence type="ECO:0000256" key="5">
    <source>
        <dbReference type="ARBA" id="ARBA00022723"/>
    </source>
</evidence>
<dbReference type="PROSITE" id="PS51674">
    <property type="entry name" value="4FE4S_WBL"/>
    <property type="match status" value="1"/>
</dbReference>
<proteinExistence type="inferred from homology"/>
<comment type="cofactor">
    <cofactor evidence="1">
        <name>[4Fe-4S] cluster</name>
        <dbReference type="ChEBI" id="CHEBI:49883"/>
    </cofactor>
</comment>
<keyword evidence="6" id="KW-0408">Iron</keyword>
<name>A0ABN1BWW7_SACER</name>
<evidence type="ECO:0000313" key="14">
    <source>
        <dbReference type="Proteomes" id="UP001500729"/>
    </source>
</evidence>
<feature type="domain" description="4Fe-4S Wbl-type" evidence="12">
    <location>
        <begin position="32"/>
        <end position="102"/>
    </location>
</feature>
<keyword evidence="8" id="KW-0805">Transcription regulation</keyword>
<dbReference type="InterPro" id="IPR003482">
    <property type="entry name" value="Whib"/>
</dbReference>
<keyword evidence="4" id="KW-0004">4Fe-4S</keyword>
<dbReference type="InterPro" id="IPR034768">
    <property type="entry name" value="4FE4S_WBL"/>
</dbReference>
<keyword evidence="11" id="KW-0804">Transcription</keyword>
<evidence type="ECO:0000256" key="4">
    <source>
        <dbReference type="ARBA" id="ARBA00022485"/>
    </source>
</evidence>
<keyword evidence="9" id="KW-0238">DNA-binding</keyword>
<accession>A0ABN1BWW7</accession>
<evidence type="ECO:0000256" key="2">
    <source>
        <dbReference type="ARBA" id="ARBA00004496"/>
    </source>
</evidence>
<sequence>MGEVFPLEIALRGLALVLWGAGERPEWHSEAACREANRDWFGDSTNPAERARRIDHARRVCALCPVRVECLRDAVGWESRSTVRAREAVGVLGGMSAAERRELYRRLPGLVGVGQERRRRRC</sequence>
<evidence type="ECO:0000256" key="9">
    <source>
        <dbReference type="ARBA" id="ARBA00023125"/>
    </source>
</evidence>
<dbReference type="Pfam" id="PF02467">
    <property type="entry name" value="Whib"/>
    <property type="match status" value="1"/>
</dbReference>
<evidence type="ECO:0000256" key="11">
    <source>
        <dbReference type="ARBA" id="ARBA00023163"/>
    </source>
</evidence>
<keyword evidence="5" id="KW-0479">Metal-binding</keyword>
<keyword evidence="10" id="KW-1015">Disulfide bond</keyword>
<dbReference type="PANTHER" id="PTHR38839">
    <property type="entry name" value="TRANSCRIPTIONAL REGULATOR WHID-RELATED"/>
    <property type="match status" value="1"/>
</dbReference>
<gene>
    <name evidence="13" type="ORF">GCM10009533_02520</name>
</gene>
<evidence type="ECO:0000259" key="12">
    <source>
        <dbReference type="PROSITE" id="PS51674"/>
    </source>
</evidence>
<evidence type="ECO:0000256" key="1">
    <source>
        <dbReference type="ARBA" id="ARBA00001966"/>
    </source>
</evidence>
<keyword evidence="7" id="KW-0411">Iron-sulfur</keyword>
<dbReference type="RefSeq" id="WP_011874912.1">
    <property type="nucleotide sequence ID" value="NZ_BAAAGS010000001.1"/>
</dbReference>
<evidence type="ECO:0000256" key="7">
    <source>
        <dbReference type="ARBA" id="ARBA00023014"/>
    </source>
</evidence>